<dbReference type="EMBL" id="CABVIC010000015">
    <property type="protein sequence ID" value="VVP52311.1"/>
    <property type="molecule type" value="Genomic_DNA"/>
</dbReference>
<protein>
    <submittedName>
        <fullName evidence="1">Uncharacterized protein</fullName>
    </submittedName>
</protein>
<gene>
    <name evidence="1" type="ORF">PS847_05445</name>
</gene>
<name>A0A5E7PS65_PSEFL</name>
<reference evidence="1 2" key="1">
    <citation type="submission" date="2019-09" db="EMBL/GenBank/DDBJ databases">
        <authorList>
            <person name="Chandra G."/>
            <person name="Truman W A."/>
        </authorList>
    </citation>
    <scope>NUCLEOTIDE SEQUENCE [LARGE SCALE GENOMIC DNA]</scope>
    <source>
        <strain evidence="1">PS847</strain>
    </source>
</reference>
<dbReference type="AlphaFoldDB" id="A0A5E7PS65"/>
<sequence>MVVAVLHAGAVGIDPSRDQVQIIVIFVAGNAPEFIALSGDLAVGAVAVGARAARRRSRQDQSAGRVPLLTTDNTKFVLGGNPPAQRIVGKTPHAAVRQGFFDELAELVPHPAVAAAVRVTQRQQLPAQVVVVMGDLAVGIDRFGDGAFSVAPVDPHRITTATLVEKTVAVLVGRWCIVRRNQRDQPSDLVVAVFGNRAQRILLGDQPALLVIGLELLATIGRDLPHQPCALVVDVDFFGTVDVMHGHAGVVIVPDVTGVHLRERRPVPHAARRFALALPLPEEARAAGQLALEDDVMVVVVVAFAVADRVGRGQQALPGIEAVGGEGLLGGPLALDEHLIINRHQLRAVITQQQ</sequence>
<organism evidence="1 2">
    <name type="scientific">Pseudomonas fluorescens</name>
    <dbReference type="NCBI Taxonomy" id="294"/>
    <lineage>
        <taxon>Bacteria</taxon>
        <taxon>Pseudomonadati</taxon>
        <taxon>Pseudomonadota</taxon>
        <taxon>Gammaproteobacteria</taxon>
        <taxon>Pseudomonadales</taxon>
        <taxon>Pseudomonadaceae</taxon>
        <taxon>Pseudomonas</taxon>
    </lineage>
</organism>
<dbReference type="Proteomes" id="UP000326067">
    <property type="component" value="Unassembled WGS sequence"/>
</dbReference>
<accession>A0A5E7PS65</accession>
<evidence type="ECO:0000313" key="1">
    <source>
        <dbReference type="EMBL" id="VVP52311.1"/>
    </source>
</evidence>
<proteinExistence type="predicted"/>
<evidence type="ECO:0000313" key="2">
    <source>
        <dbReference type="Proteomes" id="UP000326067"/>
    </source>
</evidence>